<evidence type="ECO:0000313" key="1">
    <source>
        <dbReference type="EMBL" id="QER67958.1"/>
    </source>
</evidence>
<sequence length="69" mass="7722">MASDRIEGPKFRVAGHLKENSIKQQSVANLIGKSLGTTNRKIRGKSGFTVDEIQILHDNLEIPIEIFFN</sequence>
<protein>
    <recommendedName>
        <fullName evidence="3">Transcription regulator BetR N-terminal domain-containing protein</fullName>
    </recommendedName>
</protein>
<dbReference type="AlphaFoldDB" id="A0A5P1X6Q1"/>
<dbReference type="OrthoDB" id="2307759at2"/>
<dbReference type="InterPro" id="IPR010982">
    <property type="entry name" value="Lambda_DNA-bd_dom_sf"/>
</dbReference>
<dbReference type="EMBL" id="CP043939">
    <property type="protein sequence ID" value="QER67958.1"/>
    <property type="molecule type" value="Genomic_DNA"/>
</dbReference>
<evidence type="ECO:0008006" key="3">
    <source>
        <dbReference type="Google" id="ProtNLM"/>
    </source>
</evidence>
<proteinExistence type="predicted"/>
<dbReference type="GO" id="GO:0003677">
    <property type="term" value="F:DNA binding"/>
    <property type="evidence" value="ECO:0007669"/>
    <property type="project" value="InterPro"/>
</dbReference>
<dbReference type="RefSeq" id="WP_137602717.1">
    <property type="nucleotide sequence ID" value="NZ_BJEB01000073.1"/>
</dbReference>
<evidence type="ECO:0000313" key="2">
    <source>
        <dbReference type="Proteomes" id="UP000325295"/>
    </source>
</evidence>
<dbReference type="KEGG" id="lnn:F0161_08955"/>
<gene>
    <name evidence="1" type="ORF">F0161_08955</name>
</gene>
<accession>A0A5P1X6Q1</accession>
<dbReference type="SUPFAM" id="SSF47413">
    <property type="entry name" value="lambda repressor-like DNA-binding domains"/>
    <property type="match status" value="1"/>
</dbReference>
<dbReference type="Proteomes" id="UP000325295">
    <property type="component" value="Chromosome"/>
</dbReference>
<organism evidence="1 2">
    <name type="scientific">Paucilactobacillus nenjiangensis</name>
    <dbReference type="NCBI Taxonomy" id="1296540"/>
    <lineage>
        <taxon>Bacteria</taxon>
        <taxon>Bacillati</taxon>
        <taxon>Bacillota</taxon>
        <taxon>Bacilli</taxon>
        <taxon>Lactobacillales</taxon>
        <taxon>Lactobacillaceae</taxon>
        <taxon>Paucilactobacillus</taxon>
    </lineage>
</organism>
<keyword evidence="2" id="KW-1185">Reference proteome</keyword>
<reference evidence="1 2" key="1">
    <citation type="submission" date="2019-09" db="EMBL/GenBank/DDBJ databases">
        <title>Complete Genome Sequence of Lactobacillus nenjiangensis SH-Y15, isolated from sauerkraut.</title>
        <authorList>
            <person name="Yang H."/>
        </authorList>
    </citation>
    <scope>NUCLEOTIDE SEQUENCE [LARGE SCALE GENOMIC DNA]</scope>
    <source>
        <strain evidence="1 2">SH-Y15</strain>
    </source>
</reference>
<name>A0A5P1X6Q1_9LACO</name>